<organism evidence="1 2">
    <name type="scientific">Rhodocollybia butyracea</name>
    <dbReference type="NCBI Taxonomy" id="206335"/>
    <lineage>
        <taxon>Eukaryota</taxon>
        <taxon>Fungi</taxon>
        <taxon>Dikarya</taxon>
        <taxon>Basidiomycota</taxon>
        <taxon>Agaricomycotina</taxon>
        <taxon>Agaricomycetes</taxon>
        <taxon>Agaricomycetidae</taxon>
        <taxon>Agaricales</taxon>
        <taxon>Marasmiineae</taxon>
        <taxon>Omphalotaceae</taxon>
        <taxon>Rhodocollybia</taxon>
    </lineage>
</organism>
<comment type="caution">
    <text evidence="1">The sequence shown here is derived from an EMBL/GenBank/DDBJ whole genome shotgun (WGS) entry which is preliminary data.</text>
</comment>
<dbReference type="SUPFAM" id="SSF63829">
    <property type="entry name" value="Calcium-dependent phosphotriesterase"/>
    <property type="match status" value="1"/>
</dbReference>
<dbReference type="OrthoDB" id="2654453at2759"/>
<reference evidence="1" key="1">
    <citation type="submission" date="2020-11" db="EMBL/GenBank/DDBJ databases">
        <authorList>
            <consortium name="DOE Joint Genome Institute"/>
            <person name="Ahrendt S."/>
            <person name="Riley R."/>
            <person name="Andreopoulos W."/>
            <person name="Labutti K."/>
            <person name="Pangilinan J."/>
            <person name="Ruiz-Duenas F.J."/>
            <person name="Barrasa J.M."/>
            <person name="Sanchez-Garcia M."/>
            <person name="Camarero S."/>
            <person name="Miyauchi S."/>
            <person name="Serrano A."/>
            <person name="Linde D."/>
            <person name="Babiker R."/>
            <person name="Drula E."/>
            <person name="Ayuso-Fernandez I."/>
            <person name="Pacheco R."/>
            <person name="Padilla G."/>
            <person name="Ferreira P."/>
            <person name="Barriuso J."/>
            <person name="Kellner H."/>
            <person name="Castanera R."/>
            <person name="Alfaro M."/>
            <person name="Ramirez L."/>
            <person name="Pisabarro A.G."/>
            <person name="Kuo A."/>
            <person name="Tritt A."/>
            <person name="Lipzen A."/>
            <person name="He G."/>
            <person name="Yan M."/>
            <person name="Ng V."/>
            <person name="Cullen D."/>
            <person name="Martin F."/>
            <person name="Rosso M.-N."/>
            <person name="Henrissat B."/>
            <person name="Hibbett D."/>
            <person name="Martinez A.T."/>
            <person name="Grigoriev I.V."/>
        </authorList>
    </citation>
    <scope>NUCLEOTIDE SEQUENCE</scope>
    <source>
        <strain evidence="1">AH 40177</strain>
    </source>
</reference>
<dbReference type="Proteomes" id="UP000772434">
    <property type="component" value="Unassembled WGS sequence"/>
</dbReference>
<sequence length="204" mass="22786">AGERGMTTAVVWLTKPDDVEDSLAYGTEDGYLCVWKKDRKEDKFTEIYCDHLTGGKDGQEIAAMAYDTSLNQLAVVHRAESVHHFVIDGSMYPRTIKSVSIPKHWPQGVAFGQVGVRGPELWSFGREDGVFYILNDDGKVLSTKTTGTVIGHAVLNVKEDTILLDDVSQGVALYKLSGAERVRSSQYSVQNEERCSPRWLRQHH</sequence>
<dbReference type="AlphaFoldDB" id="A0A9P5PMF6"/>
<name>A0A9P5PMF6_9AGAR</name>
<proteinExistence type="predicted"/>
<feature type="non-terminal residue" evidence="1">
    <location>
        <position position="204"/>
    </location>
</feature>
<protein>
    <submittedName>
        <fullName evidence="1">Uncharacterized protein</fullName>
    </submittedName>
</protein>
<dbReference type="EMBL" id="JADNRY010000085">
    <property type="protein sequence ID" value="KAF9066578.1"/>
    <property type="molecule type" value="Genomic_DNA"/>
</dbReference>
<evidence type="ECO:0000313" key="2">
    <source>
        <dbReference type="Proteomes" id="UP000772434"/>
    </source>
</evidence>
<evidence type="ECO:0000313" key="1">
    <source>
        <dbReference type="EMBL" id="KAF9066578.1"/>
    </source>
</evidence>
<keyword evidence="2" id="KW-1185">Reference proteome</keyword>
<accession>A0A9P5PMF6</accession>
<gene>
    <name evidence="1" type="ORF">BDP27DRAFT_1227288</name>
</gene>